<accession>A0ABQ7FCC3</accession>
<keyword evidence="3" id="KW-1185">Reference proteome</keyword>
<evidence type="ECO:0000256" key="1">
    <source>
        <dbReference type="SAM" id="SignalP"/>
    </source>
</evidence>
<comment type="caution">
    <text evidence="2">The sequence shown here is derived from an EMBL/GenBank/DDBJ whole genome shotgun (WGS) entry which is preliminary data.</text>
</comment>
<name>A0ABQ7FCC3_9ACTN</name>
<protein>
    <recommendedName>
        <fullName evidence="4">HAF repeat-containing protein</fullName>
    </recommendedName>
</protein>
<reference evidence="2 3" key="1">
    <citation type="submission" date="2019-10" db="EMBL/GenBank/DDBJ databases">
        <title>Streptomyces tenebrisbrunneis sp.nov., an endogenous actinomycete isolated from of Lycium ruthenicum.</title>
        <authorList>
            <person name="Ma L."/>
        </authorList>
    </citation>
    <scope>NUCLEOTIDE SEQUENCE [LARGE SCALE GENOMIC DNA]</scope>
    <source>
        <strain evidence="2 3">TRM 66187</strain>
    </source>
</reference>
<evidence type="ECO:0008006" key="4">
    <source>
        <dbReference type="Google" id="ProtNLM"/>
    </source>
</evidence>
<feature type="chain" id="PRO_5046380522" description="HAF repeat-containing protein" evidence="1">
    <location>
        <begin position="27"/>
        <end position="369"/>
    </location>
</feature>
<feature type="signal peptide" evidence="1">
    <location>
        <begin position="1"/>
        <end position="26"/>
    </location>
</feature>
<dbReference type="Proteomes" id="UP000621266">
    <property type="component" value="Unassembled WGS sequence"/>
</dbReference>
<keyword evidence="1" id="KW-0732">Signal</keyword>
<evidence type="ECO:0000313" key="3">
    <source>
        <dbReference type="Proteomes" id="UP000621266"/>
    </source>
</evidence>
<dbReference type="EMBL" id="WHPN01000397">
    <property type="protein sequence ID" value="KAF4405920.1"/>
    <property type="molecule type" value="Genomic_DNA"/>
</dbReference>
<organism evidence="2 3">
    <name type="scientific">Streptomyces lycii</name>
    <dbReference type="NCBI Taxonomy" id="2654337"/>
    <lineage>
        <taxon>Bacteria</taxon>
        <taxon>Bacillati</taxon>
        <taxon>Actinomycetota</taxon>
        <taxon>Actinomycetes</taxon>
        <taxon>Kitasatosporales</taxon>
        <taxon>Streptomycetaceae</taxon>
        <taxon>Streptomyces</taxon>
    </lineage>
</organism>
<gene>
    <name evidence="2" type="ORF">GCU69_27820</name>
</gene>
<evidence type="ECO:0000313" key="2">
    <source>
        <dbReference type="EMBL" id="KAF4405920.1"/>
    </source>
</evidence>
<proteinExistence type="predicted"/>
<sequence>MAHPRFCATAAAVAVAATLAAAPQSAAEAKQPCEPEIKVLERIGGVPFGDGVADFGRGGLTVGRSGDQATYWLGTEGHPVPPGDGTGTLSVQSSTLTAVNGNDVMTGKDWTIDGGTRSYTYRLGDPAVTWLPAPTTDSWDATDVHAEDINDRGQVVGYDGLARKAYVWRNGGMVRELTPPAGVTNAEAHAVNNKGAIVGRGQALAGDGTPSGWVLLLWPSGGGPADILGPTGYGQPDIDERGRVVATMPPDATTGLRKAVLWDRQYTAGAVEVDGLAAFAGSGSFRGISPSSRLVAGTAFNPADPGRASQAQVWPGHGPVLALPPLEPGTPSQATAASDNGSVGGYAEQWGVDHPVIWTCALEQGYRPE</sequence>
<dbReference type="RefSeq" id="WP_156207480.1">
    <property type="nucleotide sequence ID" value="NZ_WHPN01000397.1"/>
</dbReference>